<keyword evidence="6" id="KW-1185">Reference proteome</keyword>
<dbReference type="PRINTS" id="PR00080">
    <property type="entry name" value="SDRFAMILY"/>
</dbReference>
<dbReference type="Pfam" id="PF00106">
    <property type="entry name" value="adh_short"/>
    <property type="match status" value="2"/>
</dbReference>
<dbReference type="PANTHER" id="PTHR43963:SF6">
    <property type="entry name" value="CHAIN DEHYDROGENASE FAMILY PROTEIN, PUTATIVE (AFU_ORTHOLOGUE AFUA_3G15350)-RELATED"/>
    <property type="match status" value="1"/>
</dbReference>
<dbReference type="PROSITE" id="PS00061">
    <property type="entry name" value="ADH_SHORT"/>
    <property type="match status" value="1"/>
</dbReference>
<evidence type="ECO:0000256" key="3">
    <source>
        <dbReference type="ARBA" id="ARBA00023002"/>
    </source>
</evidence>
<dbReference type="SUPFAM" id="SSF51735">
    <property type="entry name" value="NAD(P)-binding Rossmann-fold domains"/>
    <property type="match status" value="1"/>
</dbReference>
<dbReference type="Proteomes" id="UP001212152">
    <property type="component" value="Unassembled WGS sequence"/>
</dbReference>
<dbReference type="EMBL" id="JADGJQ010000024">
    <property type="protein sequence ID" value="KAJ3178780.1"/>
    <property type="molecule type" value="Genomic_DNA"/>
</dbReference>
<gene>
    <name evidence="5" type="primary">CBR3</name>
    <name evidence="5" type="ORF">HDU87_003335</name>
</gene>
<evidence type="ECO:0000256" key="4">
    <source>
        <dbReference type="RuleBase" id="RU000363"/>
    </source>
</evidence>
<dbReference type="InterPro" id="IPR020904">
    <property type="entry name" value="Sc_DH/Rdtase_CS"/>
</dbReference>
<dbReference type="InterPro" id="IPR036291">
    <property type="entry name" value="NAD(P)-bd_dom_sf"/>
</dbReference>
<dbReference type="AlphaFoldDB" id="A0AAD5TMD6"/>
<accession>A0AAD5TMD6</accession>
<reference evidence="5" key="1">
    <citation type="submission" date="2020-05" db="EMBL/GenBank/DDBJ databases">
        <title>Phylogenomic resolution of chytrid fungi.</title>
        <authorList>
            <person name="Stajich J.E."/>
            <person name="Amses K."/>
            <person name="Simmons R."/>
            <person name="Seto K."/>
            <person name="Myers J."/>
            <person name="Bonds A."/>
            <person name="Quandt C.A."/>
            <person name="Barry K."/>
            <person name="Liu P."/>
            <person name="Grigoriev I."/>
            <person name="Longcore J.E."/>
            <person name="James T.Y."/>
        </authorList>
    </citation>
    <scope>NUCLEOTIDE SEQUENCE</scope>
    <source>
        <strain evidence="5">JEL0379</strain>
    </source>
</reference>
<evidence type="ECO:0000256" key="2">
    <source>
        <dbReference type="ARBA" id="ARBA00022857"/>
    </source>
</evidence>
<dbReference type="Gene3D" id="3.40.50.720">
    <property type="entry name" value="NAD(P)-binding Rossmann-like Domain"/>
    <property type="match status" value="1"/>
</dbReference>
<comment type="caution">
    <text evidence="5">The sequence shown here is derived from an EMBL/GenBank/DDBJ whole genome shotgun (WGS) entry which is preliminary data.</text>
</comment>
<evidence type="ECO:0000313" key="6">
    <source>
        <dbReference type="Proteomes" id="UP001212152"/>
    </source>
</evidence>
<keyword evidence="2" id="KW-0521">NADP</keyword>
<dbReference type="PRINTS" id="PR00081">
    <property type="entry name" value="GDHRDH"/>
</dbReference>
<proteinExistence type="inferred from homology"/>
<sequence length="277" mass="29248">MAAKRIFVVTGANKGIGKEIVLALPKAFPQPAVIYAAARDKSRGDAAVAEMKQALGANRAVELEFLALDISSEQSIREAVAAIKAGPGHIDVLINNAGIASKGDAFDADIARSTIATNYYGTKHATLAFLPLMRQGGRIVNVSSMAGKLNIVQAPLQAQFTDPELTLEKLDSLMESFITAVADGTYKEKGWPRTTYGTSKLGVTAMTRVLARQAAVREKGIFVAACCPGWCKTDMAGDRAPKSAADGAKTPVLLATASSVAGWENGGYFTEEKPAKW</sequence>
<evidence type="ECO:0000256" key="1">
    <source>
        <dbReference type="ARBA" id="ARBA00006484"/>
    </source>
</evidence>
<keyword evidence="3" id="KW-0560">Oxidoreductase</keyword>
<name>A0AAD5TMD6_9FUNG</name>
<organism evidence="5 6">
    <name type="scientific">Geranomyces variabilis</name>
    <dbReference type="NCBI Taxonomy" id="109894"/>
    <lineage>
        <taxon>Eukaryota</taxon>
        <taxon>Fungi</taxon>
        <taxon>Fungi incertae sedis</taxon>
        <taxon>Chytridiomycota</taxon>
        <taxon>Chytridiomycota incertae sedis</taxon>
        <taxon>Chytridiomycetes</taxon>
        <taxon>Spizellomycetales</taxon>
        <taxon>Powellomycetaceae</taxon>
        <taxon>Geranomyces</taxon>
    </lineage>
</organism>
<dbReference type="InterPro" id="IPR002347">
    <property type="entry name" value="SDR_fam"/>
</dbReference>
<dbReference type="GO" id="GO:0016491">
    <property type="term" value="F:oxidoreductase activity"/>
    <property type="evidence" value="ECO:0007669"/>
    <property type="project" value="UniProtKB-KW"/>
</dbReference>
<protein>
    <submittedName>
        <fullName evidence="5">Carbonyl reductase [NADPH] 3</fullName>
    </submittedName>
</protein>
<dbReference type="PANTHER" id="PTHR43963">
    <property type="entry name" value="CARBONYL REDUCTASE 1-RELATED"/>
    <property type="match status" value="1"/>
</dbReference>
<evidence type="ECO:0000313" key="5">
    <source>
        <dbReference type="EMBL" id="KAJ3178780.1"/>
    </source>
</evidence>
<comment type="similarity">
    <text evidence="1 4">Belongs to the short-chain dehydrogenases/reductases (SDR) family.</text>
</comment>